<gene>
    <name evidence="2" type="ORF">KOR34_01390</name>
</gene>
<dbReference type="Pfam" id="PF03050">
    <property type="entry name" value="DDE_Tnp_IS66"/>
    <property type="match status" value="1"/>
</dbReference>
<organism evidence="2 3">
    <name type="scientific">Posidoniimonas corsicana</name>
    <dbReference type="NCBI Taxonomy" id="1938618"/>
    <lineage>
        <taxon>Bacteria</taxon>
        <taxon>Pseudomonadati</taxon>
        <taxon>Planctomycetota</taxon>
        <taxon>Planctomycetia</taxon>
        <taxon>Pirellulales</taxon>
        <taxon>Lacipirellulaceae</taxon>
        <taxon>Posidoniimonas</taxon>
    </lineage>
</organism>
<evidence type="ECO:0000313" key="3">
    <source>
        <dbReference type="Proteomes" id="UP000316714"/>
    </source>
</evidence>
<proteinExistence type="predicted"/>
<dbReference type="EMBL" id="SIHJ01000001">
    <property type="protein sequence ID" value="TWT35251.1"/>
    <property type="molecule type" value="Genomic_DNA"/>
</dbReference>
<accession>A0A5C5VAB5</accession>
<sequence>MGVLRDAPPLPSQGNAKNYVRILTDTTRLSEGGLCEMWKRLASLLLGWYEQLQQEALLSAVLHADETGWRVNGQTHWLWCFTNNQLTFYQIDKSRGSPALQKFFTEEFTGTLITDFFSAYHAVDAGDKQKCWAHLLRELDAPKAPTKDDWQRFGRRVRRLFKDACTLRVERDALDEPAYEDRIFRLEGRALRLAQEDWESPDARRLAKRIGKHAGELFTFLWHDDVDPTNNHAEREVRPAVQIRKNSYQNASPSGAHTQAVLMTVLRTLKRRGSNPLHALTEAVKNYAAIGRLPEIPAAVASGG</sequence>
<protein>
    <submittedName>
        <fullName evidence="2">Transposase IS66 family protein</fullName>
    </submittedName>
</protein>
<dbReference type="NCBIfam" id="NF033517">
    <property type="entry name" value="transpos_IS66"/>
    <property type="match status" value="1"/>
</dbReference>
<reference evidence="2 3" key="1">
    <citation type="submission" date="2019-02" db="EMBL/GenBank/DDBJ databases">
        <title>Deep-cultivation of Planctomycetes and their phenomic and genomic characterization uncovers novel biology.</title>
        <authorList>
            <person name="Wiegand S."/>
            <person name="Jogler M."/>
            <person name="Boedeker C."/>
            <person name="Pinto D."/>
            <person name="Vollmers J."/>
            <person name="Rivas-Marin E."/>
            <person name="Kohn T."/>
            <person name="Peeters S.H."/>
            <person name="Heuer A."/>
            <person name="Rast P."/>
            <person name="Oberbeckmann S."/>
            <person name="Bunk B."/>
            <person name="Jeske O."/>
            <person name="Meyerdierks A."/>
            <person name="Storesund J.E."/>
            <person name="Kallscheuer N."/>
            <person name="Luecker S."/>
            <person name="Lage O.M."/>
            <person name="Pohl T."/>
            <person name="Merkel B.J."/>
            <person name="Hornburger P."/>
            <person name="Mueller R.-W."/>
            <person name="Bruemmer F."/>
            <person name="Labrenz M."/>
            <person name="Spormann A.M."/>
            <person name="Op Den Camp H."/>
            <person name="Overmann J."/>
            <person name="Amann R."/>
            <person name="Jetten M.S.M."/>
            <person name="Mascher T."/>
            <person name="Medema M.H."/>
            <person name="Devos D.P."/>
            <person name="Kaster A.-K."/>
            <person name="Ovreas L."/>
            <person name="Rohde M."/>
            <person name="Galperin M.Y."/>
            <person name="Jogler C."/>
        </authorList>
    </citation>
    <scope>NUCLEOTIDE SEQUENCE [LARGE SCALE GENOMIC DNA]</scope>
    <source>
        <strain evidence="2 3">KOR34</strain>
    </source>
</reference>
<keyword evidence="3" id="KW-1185">Reference proteome</keyword>
<dbReference type="Proteomes" id="UP000316714">
    <property type="component" value="Unassembled WGS sequence"/>
</dbReference>
<dbReference type="InterPro" id="IPR004291">
    <property type="entry name" value="Transposase_IS66_central"/>
</dbReference>
<evidence type="ECO:0000313" key="2">
    <source>
        <dbReference type="EMBL" id="TWT35251.1"/>
    </source>
</evidence>
<feature type="domain" description="Transposase IS66 central" evidence="1">
    <location>
        <begin position="27"/>
        <end position="257"/>
    </location>
</feature>
<evidence type="ECO:0000259" key="1">
    <source>
        <dbReference type="Pfam" id="PF03050"/>
    </source>
</evidence>
<dbReference type="PANTHER" id="PTHR33678:SF2">
    <property type="match status" value="1"/>
</dbReference>
<dbReference type="AlphaFoldDB" id="A0A5C5VAB5"/>
<comment type="caution">
    <text evidence="2">The sequence shown here is derived from an EMBL/GenBank/DDBJ whole genome shotgun (WGS) entry which is preliminary data.</text>
</comment>
<dbReference type="InterPro" id="IPR052344">
    <property type="entry name" value="Transposase-related"/>
</dbReference>
<name>A0A5C5VAB5_9BACT</name>
<dbReference type="PANTHER" id="PTHR33678">
    <property type="entry name" value="BLL1576 PROTEIN"/>
    <property type="match status" value="1"/>
</dbReference>